<feature type="binding site" evidence="7 10">
    <location>
        <position position="85"/>
    </location>
    <ligand>
        <name>Mg(2+)</name>
        <dbReference type="ChEBI" id="CHEBI:18420"/>
    </ligand>
</feature>
<comment type="subunit">
    <text evidence="3 7">Homodecamer; pentamer of dimers.</text>
</comment>
<comment type="similarity">
    <text evidence="2 7">Belongs to the PanB family.</text>
</comment>
<organism evidence="11 12">
    <name type="scientific">Paenibacillus roseus</name>
    <dbReference type="NCBI Taxonomy" id="2798579"/>
    <lineage>
        <taxon>Bacteria</taxon>
        <taxon>Bacillati</taxon>
        <taxon>Bacillota</taxon>
        <taxon>Bacilli</taxon>
        <taxon>Bacillales</taxon>
        <taxon>Paenibacillaceae</taxon>
        <taxon>Paenibacillus</taxon>
    </lineage>
</organism>
<dbReference type="GO" id="GO:0003864">
    <property type="term" value="F:3-methyl-2-oxobutanoate hydroxymethyltransferase activity"/>
    <property type="evidence" value="ECO:0007669"/>
    <property type="project" value="UniProtKB-UniRule"/>
</dbReference>
<dbReference type="PANTHER" id="PTHR20881:SF0">
    <property type="entry name" value="3-METHYL-2-OXOBUTANOATE HYDROXYMETHYLTRANSFERASE"/>
    <property type="match status" value="1"/>
</dbReference>
<comment type="subcellular location">
    <subcellularLocation>
        <location evidence="7">Cytoplasm</location>
    </subcellularLocation>
</comment>
<dbReference type="PIRSF" id="PIRSF000388">
    <property type="entry name" value="Pantoate_hydroxy_MeTrfase"/>
    <property type="match status" value="1"/>
</dbReference>
<dbReference type="FunFam" id="3.20.20.60:FF:000003">
    <property type="entry name" value="3-methyl-2-oxobutanoate hydroxymethyltransferase"/>
    <property type="match status" value="1"/>
</dbReference>
<keyword evidence="7 10" id="KW-0479">Metal-binding</keyword>
<comment type="pathway">
    <text evidence="1 7">Cofactor biosynthesis; (R)-pantothenate biosynthesis; (R)-pantoate from 3-methyl-2-oxobutanoate: step 1/2.</text>
</comment>
<dbReference type="GO" id="GO:0005737">
    <property type="term" value="C:cytoplasm"/>
    <property type="evidence" value="ECO:0007669"/>
    <property type="project" value="UniProtKB-SubCell"/>
</dbReference>
<evidence type="ECO:0000256" key="1">
    <source>
        <dbReference type="ARBA" id="ARBA00005033"/>
    </source>
</evidence>
<name>A0A934MMP1_9BACL</name>
<dbReference type="EMBL" id="JAELUP010000103">
    <property type="protein sequence ID" value="MBJ6363565.1"/>
    <property type="molecule type" value="Genomic_DNA"/>
</dbReference>
<evidence type="ECO:0000256" key="2">
    <source>
        <dbReference type="ARBA" id="ARBA00008676"/>
    </source>
</evidence>
<accession>A0A934MMP1</accession>
<evidence type="ECO:0000256" key="3">
    <source>
        <dbReference type="ARBA" id="ARBA00011424"/>
    </source>
</evidence>
<sequence>MAKPLTVLKSKQMKDNKEPITVLTAYDYPSAKLAEEAGVDMILVGDSLGNVVLGYDTTIPVTVDDMVYHTRAVARGAGSTFIIADMPFMSYHVSKEDTLRAASRLMKEGHATAIKMEGGAEIADEVAACVRAGIPVMGHLGLTPQSIHMLSGYRIQGKDEQSARKLLEDALALEQAGAFAVVLELVTEPVAAEISAALSIPTIGIGAGRGCDGQVLVFHDLLQYASPYQPKKFVKNYANIGATIHSAIEDYVKDVKNRRFPAEEHVFTSAGAGTASGPVYGSAKENG</sequence>
<feature type="binding site" evidence="7 10">
    <location>
        <position position="46"/>
    </location>
    <ligand>
        <name>Mg(2+)</name>
        <dbReference type="ChEBI" id="CHEBI:18420"/>
    </ligand>
</feature>
<dbReference type="InterPro" id="IPR003700">
    <property type="entry name" value="Pantoate_hydroxy_MeTrfase"/>
</dbReference>
<dbReference type="Proteomes" id="UP000640274">
    <property type="component" value="Unassembled WGS sequence"/>
</dbReference>
<evidence type="ECO:0000256" key="10">
    <source>
        <dbReference type="PIRSR" id="PIRSR000388-3"/>
    </source>
</evidence>
<dbReference type="CDD" id="cd06557">
    <property type="entry name" value="KPHMT-like"/>
    <property type="match status" value="1"/>
</dbReference>
<dbReference type="RefSeq" id="WP_199021099.1">
    <property type="nucleotide sequence ID" value="NZ_JAELUP010000103.1"/>
</dbReference>
<comment type="cofactor">
    <cofactor evidence="7 10">
        <name>Mg(2+)</name>
        <dbReference type="ChEBI" id="CHEBI:18420"/>
    </cofactor>
    <text evidence="7 10">Binds 1 Mg(2+) ion per subunit.</text>
</comment>
<dbReference type="Pfam" id="PF02548">
    <property type="entry name" value="Pantoate_transf"/>
    <property type="match status" value="1"/>
</dbReference>
<evidence type="ECO:0000256" key="4">
    <source>
        <dbReference type="ARBA" id="ARBA00022655"/>
    </source>
</evidence>
<dbReference type="Gene3D" id="3.20.20.60">
    <property type="entry name" value="Phosphoenolpyruvate-binding domains"/>
    <property type="match status" value="1"/>
</dbReference>
<feature type="binding site" evidence="7 9">
    <location>
        <begin position="46"/>
        <end position="47"/>
    </location>
    <ligand>
        <name>3-methyl-2-oxobutanoate</name>
        <dbReference type="ChEBI" id="CHEBI:11851"/>
    </ligand>
</feature>
<dbReference type="InterPro" id="IPR040442">
    <property type="entry name" value="Pyrv_kinase-like_dom_sf"/>
</dbReference>
<evidence type="ECO:0000256" key="5">
    <source>
        <dbReference type="ARBA" id="ARBA00022679"/>
    </source>
</evidence>
<dbReference type="NCBIfam" id="NF001452">
    <property type="entry name" value="PRK00311.1"/>
    <property type="match status" value="1"/>
</dbReference>
<reference evidence="11" key="1">
    <citation type="submission" date="2020-12" db="EMBL/GenBank/DDBJ databases">
        <authorList>
            <person name="Huq M.A."/>
        </authorList>
    </citation>
    <scope>NUCLEOTIDE SEQUENCE</scope>
    <source>
        <strain evidence="11">MAHUQ-46</strain>
    </source>
</reference>
<keyword evidence="7" id="KW-0963">Cytoplasm</keyword>
<keyword evidence="12" id="KW-1185">Reference proteome</keyword>
<evidence type="ECO:0000313" key="12">
    <source>
        <dbReference type="Proteomes" id="UP000640274"/>
    </source>
</evidence>
<comment type="function">
    <text evidence="6 7">Catalyzes the reversible reaction in which hydroxymethyl group from 5,10-methylenetetrahydrofolate is transferred onto alpha-ketoisovalerate to form ketopantoate.</text>
</comment>
<dbReference type="NCBIfam" id="TIGR00222">
    <property type="entry name" value="panB"/>
    <property type="match status" value="1"/>
</dbReference>
<dbReference type="GO" id="GO:0000287">
    <property type="term" value="F:magnesium ion binding"/>
    <property type="evidence" value="ECO:0007669"/>
    <property type="project" value="TreeGrafter"/>
</dbReference>
<dbReference type="PANTHER" id="PTHR20881">
    <property type="entry name" value="3-METHYL-2-OXOBUTANOATE HYDROXYMETHYLTRANSFERASE"/>
    <property type="match status" value="1"/>
</dbReference>
<keyword evidence="7 10" id="KW-0460">Magnesium</keyword>
<dbReference type="HAMAP" id="MF_00156">
    <property type="entry name" value="PanB"/>
    <property type="match status" value="1"/>
</dbReference>
<proteinExistence type="inferred from homology"/>
<keyword evidence="4 7" id="KW-0566">Pantothenate biosynthesis</keyword>
<dbReference type="EC" id="2.1.2.11" evidence="7"/>
<comment type="catalytic activity">
    <reaction evidence="7">
        <text>(6R)-5,10-methylene-5,6,7,8-tetrahydrofolate + 3-methyl-2-oxobutanoate + H2O = 2-dehydropantoate + (6S)-5,6,7,8-tetrahydrofolate</text>
        <dbReference type="Rhea" id="RHEA:11824"/>
        <dbReference type="ChEBI" id="CHEBI:11561"/>
        <dbReference type="ChEBI" id="CHEBI:11851"/>
        <dbReference type="ChEBI" id="CHEBI:15377"/>
        <dbReference type="ChEBI" id="CHEBI:15636"/>
        <dbReference type="ChEBI" id="CHEBI:57453"/>
        <dbReference type="EC" id="2.1.2.11"/>
    </reaction>
</comment>
<dbReference type="AlphaFoldDB" id="A0A934MMP1"/>
<evidence type="ECO:0000313" key="11">
    <source>
        <dbReference type="EMBL" id="MBJ6363565.1"/>
    </source>
</evidence>
<gene>
    <name evidence="7 11" type="primary">panB</name>
    <name evidence="11" type="ORF">JFN88_20360</name>
</gene>
<dbReference type="SUPFAM" id="SSF51621">
    <property type="entry name" value="Phosphoenolpyruvate/pyruvate domain"/>
    <property type="match status" value="1"/>
</dbReference>
<keyword evidence="5 7" id="KW-0808">Transferase</keyword>
<feature type="binding site" evidence="7 9">
    <location>
        <position position="85"/>
    </location>
    <ligand>
        <name>3-methyl-2-oxobutanoate</name>
        <dbReference type="ChEBI" id="CHEBI:11851"/>
    </ligand>
</feature>
<evidence type="ECO:0000256" key="6">
    <source>
        <dbReference type="ARBA" id="ARBA00056497"/>
    </source>
</evidence>
<feature type="binding site" evidence="7 10">
    <location>
        <position position="117"/>
    </location>
    <ligand>
        <name>Mg(2+)</name>
        <dbReference type="ChEBI" id="CHEBI:18420"/>
    </ligand>
</feature>
<dbReference type="InterPro" id="IPR015813">
    <property type="entry name" value="Pyrv/PenolPyrv_kinase-like_dom"/>
</dbReference>
<dbReference type="GO" id="GO:0015940">
    <property type="term" value="P:pantothenate biosynthetic process"/>
    <property type="evidence" value="ECO:0007669"/>
    <property type="project" value="UniProtKB-UniRule"/>
</dbReference>
<feature type="binding site" evidence="7 9">
    <location>
        <position position="115"/>
    </location>
    <ligand>
        <name>3-methyl-2-oxobutanoate</name>
        <dbReference type="ChEBI" id="CHEBI:11851"/>
    </ligand>
</feature>
<evidence type="ECO:0000256" key="8">
    <source>
        <dbReference type="PIRSR" id="PIRSR000388-1"/>
    </source>
</evidence>
<evidence type="ECO:0000256" key="9">
    <source>
        <dbReference type="PIRSR" id="PIRSR000388-2"/>
    </source>
</evidence>
<comment type="caution">
    <text evidence="11">The sequence shown here is derived from an EMBL/GenBank/DDBJ whole genome shotgun (WGS) entry which is preliminary data.</text>
</comment>
<feature type="active site" description="Proton acceptor" evidence="7 8">
    <location>
        <position position="184"/>
    </location>
</feature>
<protein>
    <recommendedName>
        <fullName evidence="7">3-methyl-2-oxobutanoate hydroxymethyltransferase</fullName>
        <ecNumber evidence="7">2.1.2.11</ecNumber>
    </recommendedName>
    <alternativeName>
        <fullName evidence="7">Ketopantoate hydroxymethyltransferase</fullName>
        <shortName evidence="7">KPHMT</shortName>
    </alternativeName>
</protein>
<evidence type="ECO:0000256" key="7">
    <source>
        <dbReference type="HAMAP-Rule" id="MF_00156"/>
    </source>
</evidence>